<reference evidence="4 5" key="1">
    <citation type="submission" date="2019-08" db="EMBL/GenBank/DDBJ databases">
        <title>Genome sequencing of Paenibacillus faecis DSM 23593(T).</title>
        <authorList>
            <person name="Kook J.-K."/>
            <person name="Park S.-N."/>
            <person name="Lim Y.K."/>
        </authorList>
    </citation>
    <scope>NUCLEOTIDE SEQUENCE [LARGE SCALE GENOMIC DNA]</scope>
    <source>
        <strain evidence="4 5">DSM 23593</strain>
    </source>
</reference>
<feature type="domain" description="YdbS-like PH" evidence="3">
    <location>
        <begin position="289"/>
        <end position="361"/>
    </location>
</feature>
<evidence type="ECO:0000259" key="3">
    <source>
        <dbReference type="Pfam" id="PF03703"/>
    </source>
</evidence>
<dbReference type="OrthoDB" id="2317554at2"/>
<gene>
    <name evidence="4" type="ORF">FRY98_21900</name>
</gene>
<feature type="transmembrane region" description="Helical" evidence="2">
    <location>
        <begin position="12"/>
        <end position="32"/>
    </location>
</feature>
<keyword evidence="2" id="KW-0812">Transmembrane</keyword>
<feature type="transmembrane region" description="Helical" evidence="2">
    <location>
        <begin position="208"/>
        <end position="229"/>
    </location>
</feature>
<evidence type="ECO:0000256" key="2">
    <source>
        <dbReference type="SAM" id="Phobius"/>
    </source>
</evidence>
<sequence>MSRAKRYHPLVMLLGIWNLGKNTVYFFFFLFVLKAGSDAAWVKYGRLIILVIAGIGLLSIGWNWLTRRYQLDDTSFRLEQGVFVKSKKVIPFAKIQNINRHTTVFHRIFKVTAIRFETGMDGEDAAVEFKVVSNEEAERMEKRVAGLIRLEGPSDASDVGEESAEAQAEAVMETASRDLSANPSASPEAPRAPEPDWRMHFSPTRKELIKASFTSLSFLVLIPVLFSLYSKAEDFIDLDLEDKAQGVLAVLMSSWWLAGGVIVLLAVVSVAAGIAVTFYKFGKFELSSDEERIYIAKGMVETTAFSIAKEKVQGVEITQSPMKRLLGLAEVRLITAGGTGEEEQEVNSLYPFLPVQQAYRLVSEMLPAYEIAPGMDPLPRRSLGTSMIKYSWVWAAAALILLRFPPPVPGWMSFVEWWMVAAGLFIWTVIWSLLNYWNTAYAIHGPFLQFRTGGLTSRLFISKRDKIIEVKVTRNVLQRWLGLASVHVANRARPVLHQKLSDVPAVWGQSFYAWYGERTRDVRVREDMV</sequence>
<dbReference type="EMBL" id="VSDO01000005">
    <property type="protein sequence ID" value="TYA10474.1"/>
    <property type="molecule type" value="Genomic_DNA"/>
</dbReference>
<comment type="caution">
    <text evidence="4">The sequence shown here is derived from an EMBL/GenBank/DDBJ whole genome shotgun (WGS) entry which is preliminary data.</text>
</comment>
<accession>A0A5D0CMS6</accession>
<proteinExistence type="predicted"/>
<protein>
    <submittedName>
        <fullName evidence="4">PH domain-containing protein</fullName>
    </submittedName>
</protein>
<dbReference type="PANTHER" id="PTHR34473:SF2">
    <property type="entry name" value="UPF0699 TRANSMEMBRANE PROTEIN YDBT"/>
    <property type="match status" value="1"/>
</dbReference>
<evidence type="ECO:0000313" key="4">
    <source>
        <dbReference type="EMBL" id="TYA10474.1"/>
    </source>
</evidence>
<name>A0A5D0CMS6_9BACL</name>
<keyword evidence="2" id="KW-0472">Membrane</keyword>
<evidence type="ECO:0000256" key="1">
    <source>
        <dbReference type="SAM" id="MobiDB-lite"/>
    </source>
</evidence>
<organism evidence="4 5">
    <name type="scientific">Paenibacillus faecis</name>
    <dbReference type="NCBI Taxonomy" id="862114"/>
    <lineage>
        <taxon>Bacteria</taxon>
        <taxon>Bacillati</taxon>
        <taxon>Bacillota</taxon>
        <taxon>Bacilli</taxon>
        <taxon>Bacillales</taxon>
        <taxon>Paenibacillaceae</taxon>
        <taxon>Paenibacillus</taxon>
    </lineage>
</organism>
<keyword evidence="2" id="KW-1133">Transmembrane helix</keyword>
<dbReference type="RefSeq" id="WP_148456115.1">
    <property type="nucleotide sequence ID" value="NZ_VSDO01000005.1"/>
</dbReference>
<feature type="domain" description="YdbS-like PH" evidence="3">
    <location>
        <begin position="436"/>
        <end position="495"/>
    </location>
</feature>
<dbReference type="Proteomes" id="UP000325218">
    <property type="component" value="Unassembled WGS sequence"/>
</dbReference>
<feature type="transmembrane region" description="Helical" evidence="2">
    <location>
        <begin position="417"/>
        <end position="437"/>
    </location>
</feature>
<feature type="transmembrane region" description="Helical" evidence="2">
    <location>
        <begin position="387"/>
        <end position="405"/>
    </location>
</feature>
<feature type="transmembrane region" description="Helical" evidence="2">
    <location>
        <begin position="44"/>
        <end position="65"/>
    </location>
</feature>
<dbReference type="Pfam" id="PF03703">
    <property type="entry name" value="bPH_2"/>
    <property type="match status" value="3"/>
</dbReference>
<feature type="transmembrane region" description="Helical" evidence="2">
    <location>
        <begin position="255"/>
        <end position="279"/>
    </location>
</feature>
<dbReference type="InterPro" id="IPR005182">
    <property type="entry name" value="YdbS-like_PH"/>
</dbReference>
<dbReference type="AlphaFoldDB" id="A0A5D0CMS6"/>
<dbReference type="PIRSF" id="PIRSF026631">
    <property type="entry name" value="UCP026631"/>
    <property type="match status" value="1"/>
</dbReference>
<feature type="region of interest" description="Disordered" evidence="1">
    <location>
        <begin position="153"/>
        <end position="198"/>
    </location>
</feature>
<dbReference type="InterPro" id="IPR014529">
    <property type="entry name" value="UCP026631"/>
</dbReference>
<feature type="domain" description="YdbS-like PH" evidence="3">
    <location>
        <begin position="64"/>
        <end position="142"/>
    </location>
</feature>
<feature type="compositionally biased region" description="Low complexity" evidence="1">
    <location>
        <begin position="180"/>
        <end position="189"/>
    </location>
</feature>
<keyword evidence="5" id="KW-1185">Reference proteome</keyword>
<dbReference type="PANTHER" id="PTHR34473">
    <property type="entry name" value="UPF0699 TRANSMEMBRANE PROTEIN YDBS"/>
    <property type="match status" value="1"/>
</dbReference>
<evidence type="ECO:0000313" key="5">
    <source>
        <dbReference type="Proteomes" id="UP000325218"/>
    </source>
</evidence>